<dbReference type="AlphaFoldDB" id="A0A397S105"/>
<protein>
    <recommendedName>
        <fullName evidence="3">MULE transposase domain-containing protein</fullName>
    </recommendedName>
</protein>
<dbReference type="OrthoDB" id="2420948at2759"/>
<evidence type="ECO:0000313" key="2">
    <source>
        <dbReference type="Proteomes" id="UP000265703"/>
    </source>
</evidence>
<dbReference type="EMBL" id="QKYT01001450">
    <property type="protein sequence ID" value="RIA79222.1"/>
    <property type="molecule type" value="Genomic_DNA"/>
</dbReference>
<dbReference type="PANTHER" id="PTHR31669:SF251">
    <property type="entry name" value="PROTEIN FAR1-RELATED SEQUENCE"/>
    <property type="match status" value="1"/>
</dbReference>
<evidence type="ECO:0000313" key="1">
    <source>
        <dbReference type="EMBL" id="RIA79222.1"/>
    </source>
</evidence>
<reference evidence="1 2" key="1">
    <citation type="submission" date="2018-06" db="EMBL/GenBank/DDBJ databases">
        <title>Comparative genomics reveals the genomic features of Rhizophagus irregularis, R. cerebriforme, R. diaphanum and Gigaspora rosea, and their symbiotic lifestyle signature.</title>
        <authorList>
            <person name="Morin E."/>
            <person name="San Clemente H."/>
            <person name="Chen E.C.H."/>
            <person name="De La Providencia I."/>
            <person name="Hainaut M."/>
            <person name="Kuo A."/>
            <person name="Kohler A."/>
            <person name="Murat C."/>
            <person name="Tang N."/>
            <person name="Roy S."/>
            <person name="Loubradou J."/>
            <person name="Henrissat B."/>
            <person name="Grigoriev I.V."/>
            <person name="Corradi N."/>
            <person name="Roux C."/>
            <person name="Martin F.M."/>
        </authorList>
    </citation>
    <scope>NUCLEOTIDE SEQUENCE [LARGE SCALE GENOMIC DNA]</scope>
    <source>
        <strain evidence="1 2">DAOM 227022</strain>
    </source>
</reference>
<dbReference type="STRING" id="658196.A0A397S105"/>
<dbReference type="GO" id="GO:0006355">
    <property type="term" value="P:regulation of DNA-templated transcription"/>
    <property type="evidence" value="ECO:0007669"/>
    <property type="project" value="InterPro"/>
</dbReference>
<keyword evidence="2" id="KW-1185">Reference proteome</keyword>
<dbReference type="Proteomes" id="UP000265703">
    <property type="component" value="Unassembled WGS sequence"/>
</dbReference>
<gene>
    <name evidence="1" type="ORF">C1645_841227</name>
</gene>
<dbReference type="PANTHER" id="PTHR31669">
    <property type="entry name" value="PROTEIN FAR1-RELATED SEQUENCE 10-RELATED"/>
    <property type="match status" value="1"/>
</dbReference>
<name>A0A397S105_9GLOM</name>
<sequence>MDAAIQLKYPLTFSIYCIWHISQNLPLGLKSKLGELFEQFKKDFYECRNSLDQEIFEQRWLALCNKYPNAVNYLERSLYPSKASWIRAFSNNIFTIDIQTTSHSEEQNNNDYANWRDTLLYSQSEILVSNAFANINDEIKEFTTSQVYKIHFNEMERSFSYNVKILDQSYINNENFQDWSFSDDFIKKQEIQQITF</sequence>
<comment type="caution">
    <text evidence="1">The sequence shown here is derived from an EMBL/GenBank/DDBJ whole genome shotgun (WGS) entry which is preliminary data.</text>
</comment>
<evidence type="ECO:0008006" key="3">
    <source>
        <dbReference type="Google" id="ProtNLM"/>
    </source>
</evidence>
<accession>A0A397S105</accession>
<dbReference type="InterPro" id="IPR031052">
    <property type="entry name" value="FHY3/FAR1"/>
</dbReference>
<proteinExistence type="predicted"/>
<organism evidence="1 2">
    <name type="scientific">Glomus cerebriforme</name>
    <dbReference type="NCBI Taxonomy" id="658196"/>
    <lineage>
        <taxon>Eukaryota</taxon>
        <taxon>Fungi</taxon>
        <taxon>Fungi incertae sedis</taxon>
        <taxon>Mucoromycota</taxon>
        <taxon>Glomeromycotina</taxon>
        <taxon>Glomeromycetes</taxon>
        <taxon>Glomerales</taxon>
        <taxon>Glomeraceae</taxon>
        <taxon>Glomus</taxon>
    </lineage>
</organism>